<protein>
    <submittedName>
        <fullName evidence="1">Uncharacterized protein</fullName>
    </submittedName>
</protein>
<sequence>MATINSTVATLPVERLADAVRAVYGDHFARALDAGRATPFVLPYSLLGPFIVPTLWLAIPHVTVNPRLRHARWLVLAFAAWFDVGVILRTSSPNVAFGYAAGLMAHWGLISTMGMCLWYNPQLDAARIVKRPKAKGGLLASMNGRRAMAPQGERLPVANGNGNGIGNMDGIRQRKTGADSSVIPLDARAPEVAAMTAEEECEYVWEAFPVRAPFSERLNWALDMTTNFRFAGWNWSVPSIPHPDLKAPMDQPIDMSTMPYTTRSGYRRPRSLASFIRGRIVTIVVHYLILDFLSVSMMKDPYFIIGPDASPLRTAPLPAHLASLPPAALLAYRQLWSIAGVLSAITAVFKLNDLAQYYLAGRFLFPMRAELWQHSSTFGSFTQVLDRGLPGFWGGWWHQTFRAQFVAPARWLLDRGLVVRGSPVAALVMIVVSFTQSGLLHASGSISSVPATLPWRPLLFFLLQMVGVGLQTAVASAAKKQLSSLPKAVRRVGNLVFTAAWLHCTSTFFIDDLASAGIWLLEPVPVSLFRFLGYGHPGDHWYRWDRDYFPRWHSARHWWQSGFAI</sequence>
<evidence type="ECO:0000313" key="1">
    <source>
        <dbReference type="EMBL" id="KAI9903054.1"/>
    </source>
</evidence>
<keyword evidence="2" id="KW-1185">Reference proteome</keyword>
<dbReference type="Proteomes" id="UP001163324">
    <property type="component" value="Chromosome 2"/>
</dbReference>
<accession>A0ACC0V9J0</accession>
<dbReference type="EMBL" id="CM047941">
    <property type="protein sequence ID" value="KAI9903054.1"/>
    <property type="molecule type" value="Genomic_DNA"/>
</dbReference>
<gene>
    <name evidence="1" type="ORF">N3K66_002406</name>
</gene>
<organism evidence="1 2">
    <name type="scientific">Trichothecium roseum</name>
    <dbReference type="NCBI Taxonomy" id="47278"/>
    <lineage>
        <taxon>Eukaryota</taxon>
        <taxon>Fungi</taxon>
        <taxon>Dikarya</taxon>
        <taxon>Ascomycota</taxon>
        <taxon>Pezizomycotina</taxon>
        <taxon>Sordariomycetes</taxon>
        <taxon>Hypocreomycetidae</taxon>
        <taxon>Hypocreales</taxon>
        <taxon>Hypocreales incertae sedis</taxon>
        <taxon>Trichothecium</taxon>
    </lineage>
</organism>
<reference evidence="1" key="1">
    <citation type="submission" date="2022-10" db="EMBL/GenBank/DDBJ databases">
        <title>Complete Genome of Trichothecium roseum strain YXFP-22015, a Plant Pathogen Isolated from Citrus.</title>
        <authorList>
            <person name="Wang Y."/>
            <person name="Zhu L."/>
        </authorList>
    </citation>
    <scope>NUCLEOTIDE SEQUENCE</scope>
    <source>
        <strain evidence="1">YXFP-22015</strain>
    </source>
</reference>
<evidence type="ECO:0000313" key="2">
    <source>
        <dbReference type="Proteomes" id="UP001163324"/>
    </source>
</evidence>
<comment type="caution">
    <text evidence="1">The sequence shown here is derived from an EMBL/GenBank/DDBJ whole genome shotgun (WGS) entry which is preliminary data.</text>
</comment>
<proteinExistence type="predicted"/>
<name>A0ACC0V9J0_9HYPO</name>